<dbReference type="EMBL" id="LR796687">
    <property type="protein sequence ID" value="CAB4159638.1"/>
    <property type="molecule type" value="Genomic_DNA"/>
</dbReference>
<accession>A0A6J5NR94</accession>
<gene>
    <name evidence="1" type="ORF">UFOVP715_58</name>
</gene>
<proteinExistence type="predicted"/>
<organism evidence="1">
    <name type="scientific">uncultured Caudovirales phage</name>
    <dbReference type="NCBI Taxonomy" id="2100421"/>
    <lineage>
        <taxon>Viruses</taxon>
        <taxon>Duplodnaviria</taxon>
        <taxon>Heunggongvirae</taxon>
        <taxon>Uroviricota</taxon>
        <taxon>Caudoviricetes</taxon>
        <taxon>Peduoviridae</taxon>
        <taxon>Maltschvirus</taxon>
        <taxon>Maltschvirus maltsch</taxon>
    </lineage>
</organism>
<sequence>MDIFVEIKNVYGVQTVYPVCDQAKFFAALAGTKTLTAQAIKLIRQQGYSLKPVVPAFA</sequence>
<protein>
    <submittedName>
        <fullName evidence="1">Uncharacterized protein</fullName>
    </submittedName>
</protein>
<name>A0A6J5NR94_9CAUD</name>
<evidence type="ECO:0000313" key="1">
    <source>
        <dbReference type="EMBL" id="CAB4159638.1"/>
    </source>
</evidence>
<reference evidence="1" key="1">
    <citation type="submission" date="2020-04" db="EMBL/GenBank/DDBJ databases">
        <authorList>
            <person name="Chiriac C."/>
            <person name="Salcher M."/>
            <person name="Ghai R."/>
            <person name="Kavagutti S V."/>
        </authorList>
    </citation>
    <scope>NUCLEOTIDE SEQUENCE</scope>
</reference>